<organism evidence="2 3">
    <name type="scientific">Paraglomus brasilianum</name>
    <dbReference type="NCBI Taxonomy" id="144538"/>
    <lineage>
        <taxon>Eukaryota</taxon>
        <taxon>Fungi</taxon>
        <taxon>Fungi incertae sedis</taxon>
        <taxon>Mucoromycota</taxon>
        <taxon>Glomeromycotina</taxon>
        <taxon>Glomeromycetes</taxon>
        <taxon>Paraglomerales</taxon>
        <taxon>Paraglomeraceae</taxon>
        <taxon>Paraglomus</taxon>
    </lineage>
</organism>
<dbReference type="AlphaFoldDB" id="A0A9N9DHG7"/>
<proteinExistence type="predicted"/>
<feature type="region of interest" description="Disordered" evidence="1">
    <location>
        <begin position="100"/>
        <end position="157"/>
    </location>
</feature>
<feature type="compositionally biased region" description="Basic and acidic residues" evidence="1">
    <location>
        <begin position="111"/>
        <end position="140"/>
    </location>
</feature>
<feature type="region of interest" description="Disordered" evidence="1">
    <location>
        <begin position="1"/>
        <end position="23"/>
    </location>
</feature>
<feature type="compositionally biased region" description="Basic and acidic residues" evidence="1">
    <location>
        <begin position="7"/>
        <end position="23"/>
    </location>
</feature>
<feature type="compositionally biased region" description="Low complexity" evidence="1">
    <location>
        <begin position="141"/>
        <end position="157"/>
    </location>
</feature>
<dbReference type="OrthoDB" id="2443439at2759"/>
<dbReference type="EMBL" id="CAJVPI010002127">
    <property type="protein sequence ID" value="CAG8636456.1"/>
    <property type="molecule type" value="Genomic_DNA"/>
</dbReference>
<protein>
    <submittedName>
        <fullName evidence="2">6599_t:CDS:1</fullName>
    </submittedName>
</protein>
<evidence type="ECO:0000256" key="1">
    <source>
        <dbReference type="SAM" id="MobiDB-lite"/>
    </source>
</evidence>
<dbReference type="Proteomes" id="UP000789739">
    <property type="component" value="Unassembled WGS sequence"/>
</dbReference>
<comment type="caution">
    <text evidence="2">The sequence shown here is derived from an EMBL/GenBank/DDBJ whole genome shotgun (WGS) entry which is preliminary data.</text>
</comment>
<evidence type="ECO:0000313" key="2">
    <source>
        <dbReference type="EMBL" id="CAG8636456.1"/>
    </source>
</evidence>
<keyword evidence="3" id="KW-1185">Reference proteome</keyword>
<accession>A0A9N9DHG7</accession>
<name>A0A9N9DHG7_9GLOM</name>
<reference evidence="2" key="1">
    <citation type="submission" date="2021-06" db="EMBL/GenBank/DDBJ databases">
        <authorList>
            <person name="Kallberg Y."/>
            <person name="Tangrot J."/>
            <person name="Rosling A."/>
        </authorList>
    </citation>
    <scope>NUCLEOTIDE SEQUENCE</scope>
    <source>
        <strain evidence="2">BR232B</strain>
    </source>
</reference>
<gene>
    <name evidence="2" type="ORF">PBRASI_LOCUS9535</name>
</gene>
<sequence>MQSTIDSLKEKENSEVKAENTRLKQAIEENATLKIRFEELENKNKTDTAKLTAENAELKDRVTRLEQKQIQVQSTISSEIKDEPKGLLSIPSSIESHCEEEKNVIPDPLPELEHSLTRSESSTKEKISNEIRERNQEKKLQSQGSIQNTSSSSNIQNEVNPVIEITHDHKTTQSEPIPTDQAQNTGIKILYNERVEQGLRHDLSVFIKENSNKFSDVFDIKIPEFSLEAIITGSSKITAQNIADLFIIAMK</sequence>
<evidence type="ECO:0000313" key="3">
    <source>
        <dbReference type="Proteomes" id="UP000789739"/>
    </source>
</evidence>
<feature type="non-terminal residue" evidence="2">
    <location>
        <position position="251"/>
    </location>
</feature>